<evidence type="ECO:0000313" key="1">
    <source>
        <dbReference type="EMBL" id="KAL3882526.1"/>
    </source>
</evidence>
<reference evidence="1 2" key="1">
    <citation type="submission" date="2024-11" db="EMBL/GenBank/DDBJ databases">
        <title>Chromosome-level genome assembly of the freshwater bivalve Anodonta woodiana.</title>
        <authorList>
            <person name="Chen X."/>
        </authorList>
    </citation>
    <scope>NUCLEOTIDE SEQUENCE [LARGE SCALE GENOMIC DNA]</scope>
    <source>
        <strain evidence="1">MN2024</strain>
        <tissue evidence="1">Gills</tissue>
    </source>
</reference>
<protein>
    <submittedName>
        <fullName evidence="1">Uncharacterized protein</fullName>
    </submittedName>
</protein>
<dbReference type="Proteomes" id="UP001634394">
    <property type="component" value="Unassembled WGS sequence"/>
</dbReference>
<dbReference type="EMBL" id="JBJQND010000003">
    <property type="protein sequence ID" value="KAL3882526.1"/>
    <property type="molecule type" value="Genomic_DNA"/>
</dbReference>
<comment type="caution">
    <text evidence="1">The sequence shown here is derived from an EMBL/GenBank/DDBJ whole genome shotgun (WGS) entry which is preliminary data.</text>
</comment>
<sequence length="199" mass="22751">MIYVFLIFTHLYFRETEREWSYISVRDKLAKSKNEVETLATKLSDTRLSSFDDVTLYDRATLLHAALYTSTETIAETVLNSESLRKAVKVLLIWEVEQKASSKCIRNESSILYPNRDLTSFSWNDICTELFLSNPLLAEVLLAVALPTGKLGMIQPIRSLLPKLGLVYSILMSNRFVELSLVQKVIAITMKNEQTHEKV</sequence>
<gene>
    <name evidence="1" type="ORF">ACJMK2_028862</name>
</gene>
<proteinExistence type="predicted"/>
<accession>A0ABD3XA80</accession>
<evidence type="ECO:0000313" key="2">
    <source>
        <dbReference type="Proteomes" id="UP001634394"/>
    </source>
</evidence>
<dbReference type="AlphaFoldDB" id="A0ABD3XA80"/>
<keyword evidence="2" id="KW-1185">Reference proteome</keyword>
<name>A0ABD3XA80_SINWO</name>
<organism evidence="1 2">
    <name type="scientific">Sinanodonta woodiana</name>
    <name type="common">Chinese pond mussel</name>
    <name type="synonym">Anodonta woodiana</name>
    <dbReference type="NCBI Taxonomy" id="1069815"/>
    <lineage>
        <taxon>Eukaryota</taxon>
        <taxon>Metazoa</taxon>
        <taxon>Spiralia</taxon>
        <taxon>Lophotrochozoa</taxon>
        <taxon>Mollusca</taxon>
        <taxon>Bivalvia</taxon>
        <taxon>Autobranchia</taxon>
        <taxon>Heteroconchia</taxon>
        <taxon>Palaeoheterodonta</taxon>
        <taxon>Unionida</taxon>
        <taxon>Unionoidea</taxon>
        <taxon>Unionidae</taxon>
        <taxon>Unioninae</taxon>
        <taxon>Sinanodonta</taxon>
    </lineage>
</organism>